<accession>A0A0G0RST8</accession>
<keyword evidence="1" id="KW-0472">Membrane</keyword>
<protein>
    <recommendedName>
        <fullName evidence="4">DUF5673 domain-containing protein</fullName>
    </recommendedName>
</protein>
<evidence type="ECO:0000313" key="3">
    <source>
        <dbReference type="Proteomes" id="UP000034627"/>
    </source>
</evidence>
<comment type="caution">
    <text evidence="2">The sequence shown here is derived from an EMBL/GenBank/DDBJ whole genome shotgun (WGS) entry which is preliminary data.</text>
</comment>
<sequence>MEPATGPESSTLNDEPQAVVVRREPERDLLTWTAPARPFKRRSRRFYVTIFSIVGIISIILFIAEGVMPVVLLISFIFLFYVLSTVPPEEIEHKITNKGIRIAGKETSWQNILRFCFSSKLGSDVLVFDTATFYGRIELVINPEIKESLRREISAYAPYEEIPPSLMDRIVTWIAKKLPESE</sequence>
<proteinExistence type="predicted"/>
<name>A0A0G0RST8_9BACT</name>
<keyword evidence="1" id="KW-1133">Transmembrane helix</keyword>
<dbReference type="EMBL" id="LBYR01000019">
    <property type="protein sequence ID" value="KKR55739.1"/>
    <property type="molecule type" value="Genomic_DNA"/>
</dbReference>
<dbReference type="AlphaFoldDB" id="A0A0G0RST8"/>
<feature type="transmembrane region" description="Helical" evidence="1">
    <location>
        <begin position="70"/>
        <end position="88"/>
    </location>
</feature>
<feature type="transmembrane region" description="Helical" evidence="1">
    <location>
        <begin position="46"/>
        <end position="64"/>
    </location>
</feature>
<evidence type="ECO:0000256" key="1">
    <source>
        <dbReference type="SAM" id="Phobius"/>
    </source>
</evidence>
<evidence type="ECO:0000313" key="2">
    <source>
        <dbReference type="EMBL" id="KKR55739.1"/>
    </source>
</evidence>
<evidence type="ECO:0008006" key="4">
    <source>
        <dbReference type="Google" id="ProtNLM"/>
    </source>
</evidence>
<reference evidence="2 3" key="1">
    <citation type="journal article" date="2015" name="Nature">
        <title>rRNA introns, odd ribosomes, and small enigmatic genomes across a large radiation of phyla.</title>
        <authorList>
            <person name="Brown C.T."/>
            <person name="Hug L.A."/>
            <person name="Thomas B.C."/>
            <person name="Sharon I."/>
            <person name="Castelle C.J."/>
            <person name="Singh A."/>
            <person name="Wilkins M.J."/>
            <person name="Williams K.H."/>
            <person name="Banfield J.F."/>
        </authorList>
    </citation>
    <scope>NUCLEOTIDE SEQUENCE [LARGE SCALE GENOMIC DNA]</scope>
</reference>
<gene>
    <name evidence="2" type="ORF">UT93_C0019G0007</name>
</gene>
<organism evidence="2 3">
    <name type="scientific">Candidatus Woesebacteria bacterium GW2011_GWF1_40_24</name>
    <dbReference type="NCBI Taxonomy" id="1618601"/>
    <lineage>
        <taxon>Bacteria</taxon>
        <taxon>Candidatus Woeseibacteriota</taxon>
    </lineage>
</organism>
<keyword evidence="1" id="KW-0812">Transmembrane</keyword>
<dbReference type="Proteomes" id="UP000034627">
    <property type="component" value="Unassembled WGS sequence"/>
</dbReference>